<dbReference type="Proteomes" id="UP000515123">
    <property type="component" value="Linkage group 14"/>
</dbReference>
<dbReference type="RefSeq" id="XP_020102574.1">
    <property type="nucleotide sequence ID" value="XM_020246985.1"/>
</dbReference>
<evidence type="ECO:0000313" key="4">
    <source>
        <dbReference type="RefSeq" id="XP_020102574.1"/>
    </source>
</evidence>
<dbReference type="Pfam" id="PF03732">
    <property type="entry name" value="Retrotrans_gag"/>
    <property type="match status" value="1"/>
</dbReference>
<evidence type="ECO:0000256" key="1">
    <source>
        <dbReference type="SAM" id="MobiDB-lite"/>
    </source>
</evidence>
<dbReference type="OrthoDB" id="786614at2759"/>
<evidence type="ECO:0000313" key="3">
    <source>
        <dbReference type="Proteomes" id="UP000515123"/>
    </source>
</evidence>
<keyword evidence="3" id="KW-1185">Reference proteome</keyword>
<reference evidence="4" key="2">
    <citation type="submission" date="2025-08" db="UniProtKB">
        <authorList>
            <consortium name="RefSeq"/>
        </authorList>
    </citation>
    <scope>IDENTIFICATION</scope>
    <source>
        <tissue evidence="4">Leaf</tissue>
    </source>
</reference>
<reference evidence="3" key="1">
    <citation type="journal article" date="2015" name="Nat. Genet.">
        <title>The pineapple genome and the evolution of CAM photosynthesis.</title>
        <authorList>
            <person name="Ming R."/>
            <person name="VanBuren R."/>
            <person name="Wai C.M."/>
            <person name="Tang H."/>
            <person name="Schatz M.C."/>
            <person name="Bowers J.E."/>
            <person name="Lyons E."/>
            <person name="Wang M.L."/>
            <person name="Chen J."/>
            <person name="Biggers E."/>
            <person name="Zhang J."/>
            <person name="Huang L."/>
            <person name="Zhang L."/>
            <person name="Miao W."/>
            <person name="Zhang J."/>
            <person name="Ye Z."/>
            <person name="Miao C."/>
            <person name="Lin Z."/>
            <person name="Wang H."/>
            <person name="Zhou H."/>
            <person name="Yim W.C."/>
            <person name="Priest H.D."/>
            <person name="Zheng C."/>
            <person name="Woodhouse M."/>
            <person name="Edger P.P."/>
            <person name="Guyot R."/>
            <person name="Guo H.B."/>
            <person name="Guo H."/>
            <person name="Zheng G."/>
            <person name="Singh R."/>
            <person name="Sharma A."/>
            <person name="Min X."/>
            <person name="Zheng Y."/>
            <person name="Lee H."/>
            <person name="Gurtowski J."/>
            <person name="Sedlazeck F.J."/>
            <person name="Harkess A."/>
            <person name="McKain M.R."/>
            <person name="Liao Z."/>
            <person name="Fang J."/>
            <person name="Liu J."/>
            <person name="Zhang X."/>
            <person name="Zhang Q."/>
            <person name="Hu W."/>
            <person name="Qin Y."/>
            <person name="Wang K."/>
            <person name="Chen L.Y."/>
            <person name="Shirley N."/>
            <person name="Lin Y.R."/>
            <person name="Liu L.Y."/>
            <person name="Hernandez A.G."/>
            <person name="Wright C.L."/>
            <person name="Bulone V."/>
            <person name="Tuskan G.A."/>
            <person name="Heath K."/>
            <person name="Zee F."/>
            <person name="Moore P.H."/>
            <person name="Sunkar R."/>
            <person name="Leebens-Mack J.H."/>
            <person name="Mockler T."/>
            <person name="Bennetzen J.L."/>
            <person name="Freeling M."/>
            <person name="Sankoff D."/>
            <person name="Paterson A.H."/>
            <person name="Zhu X."/>
            <person name="Yang X."/>
            <person name="Smith J.A."/>
            <person name="Cushman J.C."/>
            <person name="Paull R.E."/>
            <person name="Yu Q."/>
        </authorList>
    </citation>
    <scope>NUCLEOTIDE SEQUENCE [LARGE SCALE GENOMIC DNA]</scope>
    <source>
        <strain evidence="3">cv. F153</strain>
    </source>
</reference>
<organism evidence="3 4">
    <name type="scientific">Ananas comosus</name>
    <name type="common">Pineapple</name>
    <name type="synonym">Ananas ananas</name>
    <dbReference type="NCBI Taxonomy" id="4615"/>
    <lineage>
        <taxon>Eukaryota</taxon>
        <taxon>Viridiplantae</taxon>
        <taxon>Streptophyta</taxon>
        <taxon>Embryophyta</taxon>
        <taxon>Tracheophyta</taxon>
        <taxon>Spermatophyta</taxon>
        <taxon>Magnoliopsida</taxon>
        <taxon>Liliopsida</taxon>
        <taxon>Poales</taxon>
        <taxon>Bromeliaceae</taxon>
        <taxon>Bromelioideae</taxon>
        <taxon>Ananas</taxon>
    </lineage>
</organism>
<evidence type="ECO:0000259" key="2">
    <source>
        <dbReference type="Pfam" id="PF03732"/>
    </source>
</evidence>
<name>A0A6P5G2H7_ANACO</name>
<accession>A0A6P5G2H7</accession>
<sequence>MEKLFDDLFITEREQVHLGVHCLSGDAYAWWRRTRRDYGLVASQMRWDEFCGMLYRMYFFNNVKQKLEDDLRRLQQGERLVQEYIREFTRLLNCIPFVARDEALTLTVLALRPPACDSGRRKSRVCFSPSSSPPCRLFPGHGSPRSRPLESCPLPWPGPNLRQLPRRSEPPPRAAVAAWATRGQQEPALAEATLHLPPRAATARDHVGDLPRDPPAPPRPAGVVAAAAARLGRRRGYPLAELSSGGRAWVVGCHCRRCRIPSPPPTSGDFSPPHRGAPIAAEAGAETRARARLMRACVAPPPPPPPLAAGRREHWPSLACRTRPLPARSLPKPPPAELRAELPFTSYG</sequence>
<feature type="domain" description="Retrotransposon gag" evidence="2">
    <location>
        <begin position="20"/>
        <end position="102"/>
    </location>
</feature>
<dbReference type="GeneID" id="109720101"/>
<feature type="region of interest" description="Disordered" evidence="1">
    <location>
        <begin position="324"/>
        <end position="348"/>
    </location>
</feature>
<gene>
    <name evidence="4" type="primary">LOC109720101</name>
</gene>
<proteinExistence type="predicted"/>
<dbReference type="AlphaFoldDB" id="A0A6P5G2H7"/>
<feature type="region of interest" description="Disordered" evidence="1">
    <location>
        <begin position="152"/>
        <end position="171"/>
    </location>
</feature>
<protein>
    <submittedName>
        <fullName evidence="4">Formin-like protein 5</fullName>
    </submittedName>
</protein>
<dbReference type="InterPro" id="IPR005162">
    <property type="entry name" value="Retrotrans_gag_dom"/>
</dbReference>